<dbReference type="VEuPathDB" id="FungiDB:PC9H_006308"/>
<feature type="region of interest" description="Disordered" evidence="1">
    <location>
        <begin position="284"/>
        <end position="445"/>
    </location>
</feature>
<proteinExistence type="predicted"/>
<reference evidence="2" key="1">
    <citation type="submission" date="2019-07" db="EMBL/GenBank/DDBJ databases">
        <authorList>
            <person name="Palmer J.M."/>
        </authorList>
    </citation>
    <scope>NUCLEOTIDE SEQUENCE</scope>
    <source>
        <strain evidence="2">PC9</strain>
    </source>
</reference>
<feature type="compositionally biased region" description="Polar residues" evidence="1">
    <location>
        <begin position="365"/>
        <end position="379"/>
    </location>
</feature>
<dbReference type="EMBL" id="JACETU010000004">
    <property type="protein sequence ID" value="KAF7430600.1"/>
    <property type="molecule type" value="Genomic_DNA"/>
</dbReference>
<protein>
    <submittedName>
        <fullName evidence="2">Uncharacterized protein</fullName>
    </submittedName>
</protein>
<organism evidence="2 3">
    <name type="scientific">Pleurotus ostreatus</name>
    <name type="common">Oyster mushroom</name>
    <name type="synonym">White-rot fungus</name>
    <dbReference type="NCBI Taxonomy" id="5322"/>
    <lineage>
        <taxon>Eukaryota</taxon>
        <taxon>Fungi</taxon>
        <taxon>Dikarya</taxon>
        <taxon>Basidiomycota</taxon>
        <taxon>Agaricomycotina</taxon>
        <taxon>Agaricomycetes</taxon>
        <taxon>Agaricomycetidae</taxon>
        <taxon>Agaricales</taxon>
        <taxon>Pleurotineae</taxon>
        <taxon>Pleurotaceae</taxon>
        <taxon>Pleurotus</taxon>
    </lineage>
</organism>
<dbReference type="OrthoDB" id="2210012at2759"/>
<feature type="compositionally biased region" description="Low complexity" evidence="1">
    <location>
        <begin position="116"/>
        <end position="180"/>
    </location>
</feature>
<feature type="compositionally biased region" description="Basic and acidic residues" evidence="1">
    <location>
        <begin position="298"/>
        <end position="310"/>
    </location>
</feature>
<feature type="region of interest" description="Disordered" evidence="1">
    <location>
        <begin position="100"/>
        <end position="258"/>
    </location>
</feature>
<dbReference type="AlphaFoldDB" id="A0A8H6ZWF4"/>
<accession>A0A8H6ZWF4</accession>
<gene>
    <name evidence="2" type="ORF">PC9H_006308</name>
</gene>
<evidence type="ECO:0000313" key="3">
    <source>
        <dbReference type="Proteomes" id="UP000623687"/>
    </source>
</evidence>
<dbReference type="RefSeq" id="XP_036631878.1">
    <property type="nucleotide sequence ID" value="XM_036775859.1"/>
</dbReference>
<sequence length="445" mass="47362">MQMGVWVAPNGRAIWIWMGCYEEARRTGHLLLLVSLSTDAHDSPKTQQKEAGTKMDTDWCLTCGRRQQQESSAYCSLQCMMYDDPSPSSLRGVSSIQAWAKAIPPGPPPPPPSLPTVPHTTASSSTHGTSRTASTRSSSSSSLHSSHSHSQSSSSGSSSPPRTPASLLPTSTSASSSAYKPKPPHLILHSQIPLPPTLCMSTPQPPPRITSTPTKSTPIKPSPVSHPAAHPTSNPTTTNAKSASSFRLNGTSTSSASASIATPSAHSALGSLANHVRTWVCPSAPASPSAPHCAPEYKYTDAHHPEDAKSHPNSNETQHTLRLPKSPNSPSYPAAKTSPSHPHPSHSHPSHPAYPSQPPHSQYPTRTTRPRGNSFSPFPTSLRACAWDDDELSSSLSSVSPSPYEGHHQPAYPSPPRGIPFARAQHEQFAPQPQLRGRKASRALA</sequence>
<feature type="compositionally biased region" description="Polar residues" evidence="1">
    <location>
        <begin position="311"/>
        <end position="331"/>
    </location>
</feature>
<keyword evidence="3" id="KW-1185">Reference proteome</keyword>
<feature type="compositionally biased region" description="Basic residues" evidence="1">
    <location>
        <begin position="436"/>
        <end position="445"/>
    </location>
</feature>
<comment type="caution">
    <text evidence="2">The sequence shown here is derived from an EMBL/GenBank/DDBJ whole genome shotgun (WGS) entry which is preliminary data.</text>
</comment>
<feature type="compositionally biased region" description="Low complexity" evidence="1">
    <location>
        <begin position="350"/>
        <end position="364"/>
    </location>
</feature>
<dbReference type="GeneID" id="59376126"/>
<feature type="compositionally biased region" description="Low complexity" evidence="1">
    <location>
        <begin position="393"/>
        <end position="403"/>
    </location>
</feature>
<name>A0A8H6ZWF4_PLEOS</name>
<dbReference type="Proteomes" id="UP000623687">
    <property type="component" value="Unassembled WGS sequence"/>
</dbReference>
<evidence type="ECO:0000256" key="1">
    <source>
        <dbReference type="SAM" id="MobiDB-lite"/>
    </source>
</evidence>
<evidence type="ECO:0000313" key="2">
    <source>
        <dbReference type="EMBL" id="KAF7430600.1"/>
    </source>
</evidence>
<feature type="compositionally biased region" description="Polar residues" evidence="1">
    <location>
        <begin position="231"/>
        <end position="250"/>
    </location>
</feature>
<feature type="compositionally biased region" description="Low complexity" evidence="1">
    <location>
        <begin position="209"/>
        <end position="225"/>
    </location>
</feature>
<feature type="compositionally biased region" description="Pro residues" evidence="1">
    <location>
        <begin position="104"/>
        <end position="115"/>
    </location>
</feature>